<dbReference type="InterPro" id="IPR006119">
    <property type="entry name" value="Resolv_N"/>
</dbReference>
<dbReference type="RefSeq" id="WP_116847847.1">
    <property type="nucleotide sequence ID" value="NZ_QTJU01000004.1"/>
</dbReference>
<gene>
    <name evidence="2" type="ORF">DXN05_13805</name>
</gene>
<dbReference type="Proteomes" id="UP000261284">
    <property type="component" value="Unassembled WGS sequence"/>
</dbReference>
<dbReference type="Pfam" id="PF00239">
    <property type="entry name" value="Resolvase"/>
    <property type="match status" value="1"/>
</dbReference>
<feature type="domain" description="Resolvase/invertase-type recombinase catalytic" evidence="1">
    <location>
        <begin position="4"/>
        <end position="67"/>
    </location>
</feature>
<comment type="caution">
    <text evidence="2">The sequence shown here is derived from an EMBL/GenBank/DDBJ whole genome shotgun (WGS) entry which is preliminary data.</text>
</comment>
<dbReference type="GO" id="GO:0000150">
    <property type="term" value="F:DNA strand exchange activity"/>
    <property type="evidence" value="ECO:0007669"/>
    <property type="project" value="InterPro"/>
</dbReference>
<evidence type="ECO:0000259" key="1">
    <source>
        <dbReference type="Pfam" id="PF00239"/>
    </source>
</evidence>
<name>A0A3E1NIL4_9BACT</name>
<dbReference type="AlphaFoldDB" id="A0A3E1NIL4"/>
<proteinExistence type="predicted"/>
<dbReference type="OrthoDB" id="9815006at2"/>
<organism evidence="2 3">
    <name type="scientific">Deminuibacter soli</name>
    <dbReference type="NCBI Taxonomy" id="2291815"/>
    <lineage>
        <taxon>Bacteria</taxon>
        <taxon>Pseudomonadati</taxon>
        <taxon>Bacteroidota</taxon>
        <taxon>Chitinophagia</taxon>
        <taxon>Chitinophagales</taxon>
        <taxon>Chitinophagaceae</taxon>
        <taxon>Deminuibacter</taxon>
    </lineage>
</organism>
<keyword evidence="3" id="KW-1185">Reference proteome</keyword>
<sequence length="84" mass="10003">MSTAILYIRVSTDERAIKGYSIKNQEDRLIQYCEVNNISVFQIIREDHSAKTFYRPEWKSMLKSFNHKSQNGQIWYYLHVGSVQ</sequence>
<dbReference type="SUPFAM" id="SSF53041">
    <property type="entry name" value="Resolvase-like"/>
    <property type="match status" value="1"/>
</dbReference>
<protein>
    <recommendedName>
        <fullName evidence="1">Resolvase/invertase-type recombinase catalytic domain-containing protein</fullName>
    </recommendedName>
</protein>
<dbReference type="EMBL" id="QTJU01000004">
    <property type="protein sequence ID" value="RFM27770.1"/>
    <property type="molecule type" value="Genomic_DNA"/>
</dbReference>
<accession>A0A3E1NIL4</accession>
<evidence type="ECO:0000313" key="3">
    <source>
        <dbReference type="Proteomes" id="UP000261284"/>
    </source>
</evidence>
<evidence type="ECO:0000313" key="2">
    <source>
        <dbReference type="EMBL" id="RFM27770.1"/>
    </source>
</evidence>
<reference evidence="2 3" key="1">
    <citation type="submission" date="2018-08" db="EMBL/GenBank/DDBJ databases">
        <title>Chitinophagaceae sp. K23C18032701, a novel bacterium isolated from forest soil.</title>
        <authorList>
            <person name="Wang C."/>
        </authorList>
    </citation>
    <scope>NUCLEOTIDE SEQUENCE [LARGE SCALE GENOMIC DNA]</scope>
    <source>
        <strain evidence="2 3">K23C18032701</strain>
    </source>
</reference>
<dbReference type="InterPro" id="IPR036162">
    <property type="entry name" value="Resolvase-like_N_sf"/>
</dbReference>
<dbReference type="Gene3D" id="3.40.50.1390">
    <property type="entry name" value="Resolvase, N-terminal catalytic domain"/>
    <property type="match status" value="1"/>
</dbReference>
<dbReference type="GO" id="GO:0003677">
    <property type="term" value="F:DNA binding"/>
    <property type="evidence" value="ECO:0007669"/>
    <property type="project" value="InterPro"/>
</dbReference>